<comment type="caution">
    <text evidence="2">The sequence shown here is derived from an EMBL/GenBank/DDBJ whole genome shotgun (WGS) entry which is preliminary data.</text>
</comment>
<keyword evidence="1" id="KW-0732">Signal</keyword>
<accession>A0A0F0GQ57</accession>
<proteinExistence type="predicted"/>
<protein>
    <recommendedName>
        <fullName evidence="4">SH3b domain-containing protein</fullName>
    </recommendedName>
</protein>
<dbReference type="Proteomes" id="UP000033393">
    <property type="component" value="Unassembled WGS sequence"/>
</dbReference>
<feature type="signal peptide" evidence="1">
    <location>
        <begin position="1"/>
        <end position="41"/>
    </location>
</feature>
<evidence type="ECO:0000313" key="3">
    <source>
        <dbReference type="Proteomes" id="UP000033393"/>
    </source>
</evidence>
<feature type="chain" id="PRO_5002441133" description="SH3b domain-containing protein" evidence="1">
    <location>
        <begin position="42"/>
        <end position="136"/>
    </location>
</feature>
<dbReference type="PATRIC" id="fig|68170.10.peg.8526"/>
<name>A0A0F0GQ57_LENAE</name>
<dbReference type="EMBL" id="JYJG01000285">
    <property type="protein sequence ID" value="KJK43558.1"/>
    <property type="molecule type" value="Genomic_DNA"/>
</dbReference>
<organism evidence="2 3">
    <name type="scientific">Lentzea aerocolonigenes</name>
    <name type="common">Lechevalieria aerocolonigenes</name>
    <name type="synonym">Saccharothrix aerocolonigenes</name>
    <dbReference type="NCBI Taxonomy" id="68170"/>
    <lineage>
        <taxon>Bacteria</taxon>
        <taxon>Bacillati</taxon>
        <taxon>Actinomycetota</taxon>
        <taxon>Actinomycetes</taxon>
        <taxon>Pseudonocardiales</taxon>
        <taxon>Pseudonocardiaceae</taxon>
        <taxon>Lentzea</taxon>
    </lineage>
</organism>
<sequence length="136" mass="14594">MFNSFRKLIDMNNAVRKYSTRTVIVVATAALLAGVPGVSQASTQTGPLVHVFEGCYASKPENATVYPTVANMTVRSGPRFSASSCGTLYGYQATKAYCVTGGQGGPWAVVKSHNYPYQWGYVPAANLLFSNPVRNC</sequence>
<reference evidence="2 3" key="1">
    <citation type="submission" date="2015-02" db="EMBL/GenBank/DDBJ databases">
        <authorList>
            <person name="Ju K.-S."/>
            <person name="Doroghazi J.R."/>
            <person name="Metcalf W."/>
        </authorList>
    </citation>
    <scope>NUCLEOTIDE SEQUENCE [LARGE SCALE GENOMIC DNA]</scope>
    <source>
        <strain evidence="2 3">NRRL B-16140</strain>
    </source>
</reference>
<dbReference type="AlphaFoldDB" id="A0A0F0GQ57"/>
<evidence type="ECO:0008006" key="4">
    <source>
        <dbReference type="Google" id="ProtNLM"/>
    </source>
</evidence>
<evidence type="ECO:0000256" key="1">
    <source>
        <dbReference type="SAM" id="SignalP"/>
    </source>
</evidence>
<gene>
    <name evidence="2" type="ORF">UK23_32740</name>
</gene>
<evidence type="ECO:0000313" key="2">
    <source>
        <dbReference type="EMBL" id="KJK43558.1"/>
    </source>
</evidence>
<keyword evidence="3" id="KW-1185">Reference proteome</keyword>